<evidence type="ECO:0000256" key="12">
    <source>
        <dbReference type="ARBA" id="ARBA00022968"/>
    </source>
</evidence>
<evidence type="ECO:0000256" key="15">
    <source>
        <dbReference type="ARBA" id="ARBA00023136"/>
    </source>
</evidence>
<dbReference type="WBParaSite" id="MCU_005240-RA">
    <property type="protein sequence ID" value="MCU_005240-RA"/>
    <property type="gene ID" value="MCU_005240"/>
</dbReference>
<dbReference type="GO" id="GO:0015012">
    <property type="term" value="P:heparan sulfate proteoglycan biosynthetic process"/>
    <property type="evidence" value="ECO:0007669"/>
    <property type="project" value="UniProtKB-UniPathway"/>
</dbReference>
<evidence type="ECO:0000256" key="9">
    <source>
        <dbReference type="ARBA" id="ARBA00022692"/>
    </source>
</evidence>
<evidence type="ECO:0000256" key="3">
    <source>
        <dbReference type="ARBA" id="ARBA00004840"/>
    </source>
</evidence>
<keyword evidence="10" id="KW-0479">Metal-binding</keyword>
<dbReference type="UniPathway" id="UPA00755"/>
<dbReference type="InterPro" id="IPR002889">
    <property type="entry name" value="WSC_carb-bd"/>
</dbReference>
<evidence type="ECO:0000256" key="6">
    <source>
        <dbReference type="ARBA" id="ARBA00011972"/>
    </source>
</evidence>
<comment type="subcellular location">
    <subcellularLocation>
        <location evidence="2">Endoplasmic reticulum membrane</location>
        <topology evidence="2">Single-pass type II membrane protein</topology>
    </subcellularLocation>
    <subcellularLocation>
        <location evidence="1">Golgi apparatus membrane</location>
        <topology evidence="1">Single-pass type II membrane protein</topology>
    </subcellularLocation>
</comment>
<evidence type="ECO:0000256" key="5">
    <source>
        <dbReference type="ARBA" id="ARBA00010195"/>
    </source>
</evidence>
<dbReference type="PROSITE" id="PS51212">
    <property type="entry name" value="WSC"/>
    <property type="match status" value="1"/>
</dbReference>
<dbReference type="AlphaFoldDB" id="A0A5K3F3F6"/>
<dbReference type="InterPro" id="IPR043538">
    <property type="entry name" value="XYLT"/>
</dbReference>
<keyword evidence="9 20" id="KW-0812">Transmembrane</keyword>
<keyword evidence="8" id="KW-0808">Transferase</keyword>
<comment type="similarity">
    <text evidence="5">Belongs to the glycosyltransferase 14 family. XylT subfamily.</text>
</comment>
<sequence>MVVSHIYRQLLCTKKSICLVLFTLSVFYALLFYSTETLRNSTSFGEVSYTNGLNGTFGQCNDVISKLSKEKAFVEPLRLPNRCPKQATINEGNRHVGCFYYQRTAPLLRLVFYNETRRNSPDFCVRTCRWAGLAFAGLAEGSLCYCDRAMPAFALPSTRCGVYQCPGDASETCGGDVAIDVFATGAVEVPHQTLEEAPLITPLEHFAALSNEEFENVRIVYVLILTGRSWRQVQRMFRLLYHTSNYFYIHVDLKSEYLYSKCRTLASLFPDNVYVTPNRQNPVWGAPSLLDVLLSIMDDLFDKFSHWKWDFFINLSETDLPVVPVGTLVRILNNHRGRIFAKQTGEETFKYIHSEGLQYAFVQCRDYVWRVGLRPPLDGVVIHGGSDWLILPRNFCYYSVRGSDDLVSGLRKWFQNAILPVESFFHTLAHNSHFCDSVVNTNLRLTNWQRPRGCSCKKNSVADWCGCSPSVFSGPQGLGRLSEMGNQSGFARKFDSTIDVAMVNYVERRLLGREFPDDESSDTYLESIFASRYDTGQISHNARTAIKVLLSETLQFATTSATPCQLNYSFSEEENLREVDVFAFFNTTKLIGISNYTRLGAQLDRSGFLPSKLLNSLLPLRLLATPDLVLRLPALEVLFHRDAAQAWMSPRSPLSLRPSELLYFEVSSGFDVKELVFRDYYRFMSAMDRLTLVVIWRNSEQAVPLTARLFAPGSAAPSCSLNVSRGSANSVPYPGLPGFRASFVDFDLRVCSQDAPRGLWRVEIDAKVATFSVDEVGLYRRHWKAVDACGSCLQRECRHQVWSPARLDRKSALGRFDASTGFLLLGNTDTDILDIAI</sequence>
<proteinExistence type="inferred from homology"/>
<evidence type="ECO:0000256" key="20">
    <source>
        <dbReference type="SAM" id="Phobius"/>
    </source>
</evidence>
<dbReference type="GO" id="GO:0000139">
    <property type="term" value="C:Golgi membrane"/>
    <property type="evidence" value="ECO:0007669"/>
    <property type="project" value="UniProtKB-SubCell"/>
</dbReference>
<dbReference type="InterPro" id="IPR024448">
    <property type="entry name" value="XylT_C"/>
</dbReference>
<name>A0A5K3F3F6_MESCO</name>
<keyword evidence="17" id="KW-0325">Glycoprotein</keyword>
<comment type="pathway">
    <text evidence="3">Glycan metabolism; chondroitin sulfate biosynthesis.</text>
</comment>
<dbReference type="GO" id="GO:0046872">
    <property type="term" value="F:metal ion binding"/>
    <property type="evidence" value="ECO:0007669"/>
    <property type="project" value="UniProtKB-KW"/>
</dbReference>
<dbReference type="GO" id="GO:0030158">
    <property type="term" value="F:protein xylosyltransferase activity"/>
    <property type="evidence" value="ECO:0007669"/>
    <property type="project" value="UniProtKB-EC"/>
</dbReference>
<comment type="pathway">
    <text evidence="4">Glycan metabolism; heparan sulfate biosynthesis.</text>
</comment>
<dbReference type="GO" id="GO:0050650">
    <property type="term" value="P:chondroitin sulfate proteoglycan biosynthetic process"/>
    <property type="evidence" value="ECO:0007669"/>
    <property type="project" value="TreeGrafter"/>
</dbReference>
<reference evidence="22" key="1">
    <citation type="submission" date="2019-11" db="UniProtKB">
        <authorList>
            <consortium name="WormBaseParasite"/>
        </authorList>
    </citation>
    <scope>IDENTIFICATION</scope>
</reference>
<evidence type="ECO:0000256" key="18">
    <source>
        <dbReference type="ARBA" id="ARBA00042865"/>
    </source>
</evidence>
<dbReference type="EC" id="2.4.2.26" evidence="6"/>
<evidence type="ECO:0000256" key="13">
    <source>
        <dbReference type="ARBA" id="ARBA00022989"/>
    </source>
</evidence>
<feature type="transmembrane region" description="Helical" evidence="20">
    <location>
        <begin position="16"/>
        <end position="34"/>
    </location>
</feature>
<dbReference type="Pfam" id="PF01822">
    <property type="entry name" value="WSC"/>
    <property type="match status" value="1"/>
</dbReference>
<evidence type="ECO:0000256" key="1">
    <source>
        <dbReference type="ARBA" id="ARBA00004323"/>
    </source>
</evidence>
<evidence type="ECO:0000256" key="14">
    <source>
        <dbReference type="ARBA" id="ARBA00023034"/>
    </source>
</evidence>
<keyword evidence="15 20" id="KW-0472">Membrane</keyword>
<evidence type="ECO:0000256" key="19">
    <source>
        <dbReference type="ARBA" id="ARBA00047847"/>
    </source>
</evidence>
<accession>A0A5K3F3F6</accession>
<evidence type="ECO:0000256" key="10">
    <source>
        <dbReference type="ARBA" id="ARBA00022723"/>
    </source>
</evidence>
<evidence type="ECO:0000256" key="11">
    <source>
        <dbReference type="ARBA" id="ARBA00022824"/>
    </source>
</evidence>
<evidence type="ECO:0000256" key="8">
    <source>
        <dbReference type="ARBA" id="ARBA00022679"/>
    </source>
</evidence>
<keyword evidence="14" id="KW-0333">Golgi apparatus</keyword>
<keyword evidence="13 20" id="KW-1133">Transmembrane helix</keyword>
<dbReference type="Pfam" id="PF12529">
    <property type="entry name" value="Xylo_C"/>
    <property type="match status" value="1"/>
</dbReference>
<dbReference type="PANTHER" id="PTHR46025:SF3">
    <property type="entry name" value="XYLOSYLTRANSFERASE OXT"/>
    <property type="match status" value="1"/>
</dbReference>
<dbReference type="Pfam" id="PF02485">
    <property type="entry name" value="Branch"/>
    <property type="match status" value="1"/>
</dbReference>
<evidence type="ECO:0000313" key="22">
    <source>
        <dbReference type="WBParaSite" id="MCU_005240-RA"/>
    </source>
</evidence>
<feature type="domain" description="WSC" evidence="21">
    <location>
        <begin position="92"/>
        <end position="185"/>
    </location>
</feature>
<evidence type="ECO:0000256" key="7">
    <source>
        <dbReference type="ARBA" id="ARBA00022676"/>
    </source>
</evidence>
<keyword evidence="11" id="KW-0256">Endoplasmic reticulum</keyword>
<evidence type="ECO:0000256" key="17">
    <source>
        <dbReference type="ARBA" id="ARBA00023180"/>
    </source>
</evidence>
<dbReference type="SMART" id="SM00321">
    <property type="entry name" value="WSC"/>
    <property type="match status" value="1"/>
</dbReference>
<evidence type="ECO:0000256" key="4">
    <source>
        <dbReference type="ARBA" id="ARBA00005093"/>
    </source>
</evidence>
<dbReference type="PANTHER" id="PTHR46025">
    <property type="entry name" value="XYLOSYLTRANSFERASE OXT"/>
    <property type="match status" value="1"/>
</dbReference>
<keyword evidence="16" id="KW-1015">Disulfide bond</keyword>
<keyword evidence="7" id="KW-0328">Glycosyltransferase</keyword>
<evidence type="ECO:0000256" key="2">
    <source>
        <dbReference type="ARBA" id="ARBA00004648"/>
    </source>
</evidence>
<comment type="catalytic activity">
    <reaction evidence="19">
        <text>UDP-alpha-D-xylose + L-seryl-[protein] = 3-O-(beta-D-xylosyl)-L-seryl-[protein] + UDP + H(+)</text>
        <dbReference type="Rhea" id="RHEA:50192"/>
        <dbReference type="Rhea" id="RHEA-COMP:9863"/>
        <dbReference type="Rhea" id="RHEA-COMP:12567"/>
        <dbReference type="ChEBI" id="CHEBI:15378"/>
        <dbReference type="ChEBI" id="CHEBI:29999"/>
        <dbReference type="ChEBI" id="CHEBI:57632"/>
        <dbReference type="ChEBI" id="CHEBI:58223"/>
        <dbReference type="ChEBI" id="CHEBI:132085"/>
        <dbReference type="EC" id="2.4.2.26"/>
    </reaction>
</comment>
<evidence type="ECO:0000259" key="21">
    <source>
        <dbReference type="PROSITE" id="PS51212"/>
    </source>
</evidence>
<dbReference type="UniPathway" id="UPA00756"/>
<evidence type="ECO:0000256" key="16">
    <source>
        <dbReference type="ARBA" id="ARBA00023157"/>
    </source>
</evidence>
<protein>
    <recommendedName>
        <fullName evidence="6">protein xylosyltransferase</fullName>
        <ecNumber evidence="6">2.4.2.26</ecNumber>
    </recommendedName>
    <alternativeName>
        <fullName evidence="18">Peptide O-xylosyltransferase</fullName>
    </alternativeName>
</protein>
<dbReference type="InterPro" id="IPR003406">
    <property type="entry name" value="Glyco_trans_14"/>
</dbReference>
<organism evidence="22">
    <name type="scientific">Mesocestoides corti</name>
    <name type="common">Flatworm</name>
    <dbReference type="NCBI Taxonomy" id="53468"/>
    <lineage>
        <taxon>Eukaryota</taxon>
        <taxon>Metazoa</taxon>
        <taxon>Spiralia</taxon>
        <taxon>Lophotrochozoa</taxon>
        <taxon>Platyhelminthes</taxon>
        <taxon>Cestoda</taxon>
        <taxon>Eucestoda</taxon>
        <taxon>Cyclophyllidea</taxon>
        <taxon>Mesocestoididae</taxon>
        <taxon>Mesocestoides</taxon>
    </lineage>
</organism>
<dbReference type="GO" id="GO:0005789">
    <property type="term" value="C:endoplasmic reticulum membrane"/>
    <property type="evidence" value="ECO:0007669"/>
    <property type="project" value="UniProtKB-SubCell"/>
</dbReference>
<keyword evidence="12" id="KW-0735">Signal-anchor</keyword>